<dbReference type="PANTHER" id="PTHR30136:SF24">
    <property type="entry name" value="HTH-TYPE TRANSCRIPTIONAL REPRESSOR ALLR"/>
    <property type="match status" value="1"/>
</dbReference>
<dbReference type="InterPro" id="IPR014757">
    <property type="entry name" value="Tscrpt_reg_IclR_C"/>
</dbReference>
<evidence type="ECO:0000256" key="2">
    <source>
        <dbReference type="ARBA" id="ARBA00023125"/>
    </source>
</evidence>
<proteinExistence type="predicted"/>
<dbReference type="CDD" id="cd00090">
    <property type="entry name" value="HTH_ARSR"/>
    <property type="match status" value="1"/>
</dbReference>
<evidence type="ECO:0000313" key="6">
    <source>
        <dbReference type="EMBL" id="MCX5571235.1"/>
    </source>
</evidence>
<dbReference type="EMBL" id="JAPKNK010000009">
    <property type="protein sequence ID" value="MCX5571235.1"/>
    <property type="molecule type" value="Genomic_DNA"/>
</dbReference>
<name>A0A9X3INS3_9HYPH</name>
<dbReference type="Pfam" id="PF09339">
    <property type="entry name" value="HTH_IclR"/>
    <property type="match status" value="1"/>
</dbReference>
<dbReference type="GO" id="GO:0003677">
    <property type="term" value="F:DNA binding"/>
    <property type="evidence" value="ECO:0007669"/>
    <property type="project" value="UniProtKB-KW"/>
</dbReference>
<dbReference type="InterPro" id="IPR050707">
    <property type="entry name" value="HTH_MetabolicPath_Reg"/>
</dbReference>
<evidence type="ECO:0000259" key="4">
    <source>
        <dbReference type="PROSITE" id="PS51077"/>
    </source>
</evidence>
<dbReference type="PANTHER" id="PTHR30136">
    <property type="entry name" value="HELIX-TURN-HELIX TRANSCRIPTIONAL REGULATOR, ICLR FAMILY"/>
    <property type="match status" value="1"/>
</dbReference>
<dbReference type="SUPFAM" id="SSF55781">
    <property type="entry name" value="GAF domain-like"/>
    <property type="match status" value="1"/>
</dbReference>
<protein>
    <submittedName>
        <fullName evidence="6">IclR family transcriptional regulator</fullName>
    </submittedName>
</protein>
<keyword evidence="2" id="KW-0238">DNA-binding</keyword>
<dbReference type="InterPro" id="IPR029016">
    <property type="entry name" value="GAF-like_dom_sf"/>
</dbReference>
<reference evidence="6" key="1">
    <citation type="submission" date="2022-11" db="EMBL/GenBank/DDBJ databases">
        <title>Biodiversity and phylogenetic relationships of bacteria.</title>
        <authorList>
            <person name="Machado R.A.R."/>
            <person name="Bhat A."/>
            <person name="Loulou A."/>
            <person name="Kallel S."/>
        </authorList>
    </citation>
    <scope>NUCLEOTIDE SEQUENCE</scope>
    <source>
        <strain evidence="6">K-TC2</strain>
    </source>
</reference>
<sequence>MTEFASADTIRPATTTAAGNERKRGIDRVIILLEALLRQRAPMRVGDIARKIGAPRSTTYEIVNRLLEADMLETVGNDGHVYFGRAMHLFGWAYSHHNAHYPRIIEALERLAAESGETVQLCGLRGNKYVVLDSRDSVGPFRISSQVGVEVPIPWTASGRLLLSHMDDDAVRAFIPAEDFRLPDGRVIAEAEFLGDIALAKQQGYSETAALADRFTWCLAAPILDGRGQVSLTLCFVLPVDTPEARRVALLAQLRESAAGLDLTGD</sequence>
<dbReference type="Gene3D" id="3.30.450.40">
    <property type="match status" value="1"/>
</dbReference>
<comment type="caution">
    <text evidence="6">The sequence shown here is derived from an EMBL/GenBank/DDBJ whole genome shotgun (WGS) entry which is preliminary data.</text>
</comment>
<keyword evidence="7" id="KW-1185">Reference proteome</keyword>
<organism evidence="6 7">
    <name type="scientific">Kaistia nematophila</name>
    <dbReference type="NCBI Taxonomy" id="2994654"/>
    <lineage>
        <taxon>Bacteria</taxon>
        <taxon>Pseudomonadati</taxon>
        <taxon>Pseudomonadota</taxon>
        <taxon>Alphaproteobacteria</taxon>
        <taxon>Hyphomicrobiales</taxon>
        <taxon>Kaistiaceae</taxon>
        <taxon>Kaistia</taxon>
    </lineage>
</organism>
<keyword evidence="3" id="KW-0804">Transcription</keyword>
<gene>
    <name evidence="6" type="ORF">OSH07_18685</name>
</gene>
<keyword evidence="1" id="KW-0805">Transcription regulation</keyword>
<dbReference type="PROSITE" id="PS51077">
    <property type="entry name" value="HTH_ICLR"/>
    <property type="match status" value="1"/>
</dbReference>
<dbReference type="Proteomes" id="UP001144805">
    <property type="component" value="Unassembled WGS sequence"/>
</dbReference>
<feature type="domain" description="HTH iclR-type" evidence="4">
    <location>
        <begin position="23"/>
        <end position="85"/>
    </location>
</feature>
<dbReference type="InterPro" id="IPR011991">
    <property type="entry name" value="ArsR-like_HTH"/>
</dbReference>
<evidence type="ECO:0000256" key="1">
    <source>
        <dbReference type="ARBA" id="ARBA00023015"/>
    </source>
</evidence>
<dbReference type="PROSITE" id="PS51078">
    <property type="entry name" value="ICLR_ED"/>
    <property type="match status" value="1"/>
</dbReference>
<dbReference type="InterPro" id="IPR036388">
    <property type="entry name" value="WH-like_DNA-bd_sf"/>
</dbReference>
<dbReference type="InterPro" id="IPR036390">
    <property type="entry name" value="WH_DNA-bd_sf"/>
</dbReference>
<evidence type="ECO:0000313" key="7">
    <source>
        <dbReference type="Proteomes" id="UP001144805"/>
    </source>
</evidence>
<dbReference type="SUPFAM" id="SSF46785">
    <property type="entry name" value="Winged helix' DNA-binding domain"/>
    <property type="match status" value="1"/>
</dbReference>
<dbReference type="Gene3D" id="1.10.10.10">
    <property type="entry name" value="Winged helix-like DNA-binding domain superfamily/Winged helix DNA-binding domain"/>
    <property type="match status" value="1"/>
</dbReference>
<evidence type="ECO:0000256" key="3">
    <source>
        <dbReference type="ARBA" id="ARBA00023163"/>
    </source>
</evidence>
<accession>A0A9X3INS3</accession>
<evidence type="ECO:0000259" key="5">
    <source>
        <dbReference type="PROSITE" id="PS51078"/>
    </source>
</evidence>
<feature type="domain" description="IclR-ED" evidence="5">
    <location>
        <begin position="86"/>
        <end position="266"/>
    </location>
</feature>
<dbReference type="RefSeq" id="WP_266340197.1">
    <property type="nucleotide sequence ID" value="NZ_JAPKNK010000009.1"/>
</dbReference>
<dbReference type="GO" id="GO:0045892">
    <property type="term" value="P:negative regulation of DNA-templated transcription"/>
    <property type="evidence" value="ECO:0007669"/>
    <property type="project" value="TreeGrafter"/>
</dbReference>
<dbReference type="Pfam" id="PF01614">
    <property type="entry name" value="IclR_C"/>
    <property type="match status" value="1"/>
</dbReference>
<dbReference type="GO" id="GO:0003700">
    <property type="term" value="F:DNA-binding transcription factor activity"/>
    <property type="evidence" value="ECO:0007669"/>
    <property type="project" value="TreeGrafter"/>
</dbReference>
<dbReference type="AlphaFoldDB" id="A0A9X3INS3"/>
<dbReference type="InterPro" id="IPR005471">
    <property type="entry name" value="Tscrpt_reg_IclR_N"/>
</dbReference>